<feature type="chain" id="PRO_5017941861" evidence="2">
    <location>
        <begin position="43"/>
        <end position="217"/>
    </location>
</feature>
<dbReference type="Proteomes" id="UP000267049">
    <property type="component" value="Unassembled WGS sequence"/>
</dbReference>
<feature type="signal peptide" evidence="2">
    <location>
        <begin position="1"/>
        <end position="42"/>
    </location>
</feature>
<keyword evidence="4" id="KW-1185">Reference proteome</keyword>
<organism evidence="3 4">
    <name type="scientific">Montanilutibacter psychrotolerans</name>
    <dbReference type="NCBI Taxonomy" id="1327343"/>
    <lineage>
        <taxon>Bacteria</taxon>
        <taxon>Pseudomonadati</taxon>
        <taxon>Pseudomonadota</taxon>
        <taxon>Gammaproteobacteria</taxon>
        <taxon>Lysobacterales</taxon>
        <taxon>Lysobacteraceae</taxon>
        <taxon>Montanilutibacter</taxon>
    </lineage>
</organism>
<dbReference type="RefSeq" id="WP_123087022.1">
    <property type="nucleotide sequence ID" value="NZ_RIBS01000002.1"/>
</dbReference>
<dbReference type="OrthoDB" id="200318at2"/>
<accession>A0A3M8T0N8</accession>
<feature type="region of interest" description="Disordered" evidence="1">
    <location>
        <begin position="193"/>
        <end position="217"/>
    </location>
</feature>
<reference evidence="3 4" key="1">
    <citation type="submission" date="2018-11" db="EMBL/GenBank/DDBJ databases">
        <title>Lysobacter cryohumiis sp. nov., isolated from soil in the Tianshan Mountains, Xinjiang, China.</title>
        <authorList>
            <person name="Luo Y."/>
            <person name="Sheng H."/>
        </authorList>
    </citation>
    <scope>NUCLEOTIDE SEQUENCE [LARGE SCALE GENOMIC DNA]</scope>
    <source>
        <strain evidence="3 4">ZS60</strain>
    </source>
</reference>
<sequence length="217" mass="23412">MSITKPRIWLRLYGSRCKQQAGKLALALALLLIVSGPMQAFAQARSTPSAPTQGPLSVVLSQVKVIKDPEGRERYAPVETVVPGDVIEYRATYRNSSATPMSGVEATLPVPKGTNYLPKSASAQGFTAEAATPDGRFAPEPLMRKVTGPDGKLRDETVPYSEYRTLRWMLGRIAGKGEVTVKARVQVERYESPARIGLNSPQSDSAARGKSAALANR</sequence>
<evidence type="ECO:0000256" key="1">
    <source>
        <dbReference type="SAM" id="MobiDB-lite"/>
    </source>
</evidence>
<evidence type="ECO:0000313" key="4">
    <source>
        <dbReference type="Proteomes" id="UP000267049"/>
    </source>
</evidence>
<proteinExistence type="predicted"/>
<keyword evidence="2" id="KW-0732">Signal</keyword>
<evidence type="ECO:0000256" key="2">
    <source>
        <dbReference type="SAM" id="SignalP"/>
    </source>
</evidence>
<gene>
    <name evidence="3" type="ORF">EER27_05555</name>
</gene>
<dbReference type="InterPro" id="IPR047589">
    <property type="entry name" value="DUF11_rpt"/>
</dbReference>
<dbReference type="AlphaFoldDB" id="A0A3M8T0N8"/>
<name>A0A3M8T0N8_9GAMM</name>
<evidence type="ECO:0000313" key="3">
    <source>
        <dbReference type="EMBL" id="RNF85236.1"/>
    </source>
</evidence>
<dbReference type="EMBL" id="RIBS01000002">
    <property type="protein sequence ID" value="RNF85236.1"/>
    <property type="molecule type" value="Genomic_DNA"/>
</dbReference>
<dbReference type="NCBIfam" id="TIGR01451">
    <property type="entry name" value="B_ant_repeat"/>
    <property type="match status" value="1"/>
</dbReference>
<protein>
    <submittedName>
        <fullName evidence="3">DUF11 domain-containing protein</fullName>
    </submittedName>
</protein>
<comment type="caution">
    <text evidence="3">The sequence shown here is derived from an EMBL/GenBank/DDBJ whole genome shotgun (WGS) entry which is preliminary data.</text>
</comment>